<dbReference type="GeneID" id="25318181"/>
<evidence type="ECO:0000256" key="1">
    <source>
        <dbReference type="SAM" id="MobiDB-lite"/>
    </source>
</evidence>
<proteinExistence type="predicted"/>
<dbReference type="RefSeq" id="XP_013326755.1">
    <property type="nucleotide sequence ID" value="XM_013471301.1"/>
</dbReference>
<feature type="region of interest" description="Disordered" evidence="1">
    <location>
        <begin position="1"/>
        <end position="24"/>
    </location>
</feature>
<organism evidence="2 3">
    <name type="scientific">Rasamsonia emersonii (strain ATCC 16479 / CBS 393.64 / IMI 116815)</name>
    <dbReference type="NCBI Taxonomy" id="1408163"/>
    <lineage>
        <taxon>Eukaryota</taxon>
        <taxon>Fungi</taxon>
        <taxon>Dikarya</taxon>
        <taxon>Ascomycota</taxon>
        <taxon>Pezizomycotina</taxon>
        <taxon>Eurotiomycetes</taxon>
        <taxon>Eurotiomycetidae</taxon>
        <taxon>Eurotiales</taxon>
        <taxon>Trichocomaceae</taxon>
        <taxon>Rasamsonia</taxon>
    </lineage>
</organism>
<accession>A0A0F4YRA6</accession>
<sequence>MSADTTTSQGPTNSSPSGGEGVKSGVSFRLKVDEHTSLGVHDAHHWKFPPNPHVPEKDLWVAVHSEACYDLHNNESTDFEYQDDLKKKGFHFFSWHFLWDPGSQITTVDATARDAEGHPLGYDVFETEITSSPSDAWQLKEDTPYKLRLRSPGLPYTKYLTSTPIIPGFYHKSFLYSDVVSNIPFKDQRDNYGYEFRFQKVDGAQDDHFIKTGDRVKLQIYEPEWPKGDKSVLRGYASRILNYSVGTEQYTSRSGLKPIIFTIEIIQAQA</sequence>
<name>A0A0F4YRA6_RASE3</name>
<dbReference type="AlphaFoldDB" id="A0A0F4YRA6"/>
<gene>
    <name evidence="2" type="ORF">T310_5843</name>
</gene>
<reference evidence="2 3" key="1">
    <citation type="submission" date="2015-04" db="EMBL/GenBank/DDBJ databases">
        <authorList>
            <person name="Heijne W.H."/>
            <person name="Fedorova N.D."/>
            <person name="Nierman W.C."/>
            <person name="Vollebregt A.W."/>
            <person name="Zhao Z."/>
            <person name="Wu L."/>
            <person name="Kumar M."/>
            <person name="Stam H."/>
            <person name="van den Berg M.A."/>
            <person name="Pel H.J."/>
        </authorList>
    </citation>
    <scope>NUCLEOTIDE SEQUENCE [LARGE SCALE GENOMIC DNA]</scope>
    <source>
        <strain evidence="2 3">CBS 393.64</strain>
    </source>
</reference>
<evidence type="ECO:0000313" key="3">
    <source>
        <dbReference type="Proteomes" id="UP000053958"/>
    </source>
</evidence>
<protein>
    <submittedName>
        <fullName evidence="2">Uncharacterized protein</fullName>
    </submittedName>
</protein>
<keyword evidence="3" id="KW-1185">Reference proteome</keyword>
<comment type="caution">
    <text evidence="2">The sequence shown here is derived from an EMBL/GenBank/DDBJ whole genome shotgun (WGS) entry which is preliminary data.</text>
</comment>
<evidence type="ECO:0000313" key="2">
    <source>
        <dbReference type="EMBL" id="KKA20143.1"/>
    </source>
</evidence>
<dbReference type="Proteomes" id="UP000053958">
    <property type="component" value="Unassembled WGS sequence"/>
</dbReference>
<dbReference type="OrthoDB" id="10586856at2759"/>
<feature type="compositionally biased region" description="Polar residues" evidence="1">
    <location>
        <begin position="1"/>
        <end position="17"/>
    </location>
</feature>
<dbReference type="EMBL" id="LASV01000285">
    <property type="protein sequence ID" value="KKA20143.1"/>
    <property type="molecule type" value="Genomic_DNA"/>
</dbReference>